<dbReference type="AlphaFoldDB" id="A0A0G0HX66"/>
<evidence type="ECO:0000256" key="2">
    <source>
        <dbReference type="SAM" id="Phobius"/>
    </source>
</evidence>
<feature type="compositionally biased region" description="Acidic residues" evidence="1">
    <location>
        <begin position="97"/>
        <end position="118"/>
    </location>
</feature>
<protein>
    <recommendedName>
        <fullName evidence="3">DUF11 domain-containing protein</fullName>
    </recommendedName>
</protein>
<keyword evidence="2" id="KW-1133">Transmembrane helix</keyword>
<evidence type="ECO:0000259" key="3">
    <source>
        <dbReference type="Pfam" id="PF01345"/>
    </source>
</evidence>
<keyword evidence="2" id="KW-0472">Membrane</keyword>
<dbReference type="EMBL" id="LBSA01000023">
    <property type="protein sequence ID" value="KKQ08506.1"/>
    <property type="molecule type" value="Genomic_DNA"/>
</dbReference>
<feature type="transmembrane region" description="Helical" evidence="2">
    <location>
        <begin position="352"/>
        <end position="373"/>
    </location>
</feature>
<keyword evidence="2" id="KW-0812">Transmembrane</keyword>
<dbReference type="NCBIfam" id="TIGR01451">
    <property type="entry name" value="B_ant_repeat"/>
    <property type="match status" value="1"/>
</dbReference>
<comment type="caution">
    <text evidence="4">The sequence shown here is derived from an EMBL/GenBank/DDBJ whole genome shotgun (WGS) entry which is preliminary data.</text>
</comment>
<feature type="compositionally biased region" description="Basic and acidic residues" evidence="1">
    <location>
        <begin position="119"/>
        <end position="140"/>
    </location>
</feature>
<dbReference type="InterPro" id="IPR023346">
    <property type="entry name" value="Lysozyme-like_dom_sf"/>
</dbReference>
<name>A0A0G0HX66_9BACT</name>
<organism evidence="4 5">
    <name type="scientific">Candidatus Daviesbacteria bacterium GW2011_GWB1_36_5</name>
    <dbReference type="NCBI Taxonomy" id="1618426"/>
    <lineage>
        <taxon>Bacteria</taxon>
        <taxon>Candidatus Daviesiibacteriota</taxon>
    </lineage>
</organism>
<proteinExistence type="predicted"/>
<evidence type="ECO:0000313" key="5">
    <source>
        <dbReference type="Proteomes" id="UP000034492"/>
    </source>
</evidence>
<reference evidence="4 5" key="1">
    <citation type="journal article" date="2015" name="Nature">
        <title>rRNA introns, odd ribosomes, and small enigmatic genomes across a large radiation of phyla.</title>
        <authorList>
            <person name="Brown C.T."/>
            <person name="Hug L.A."/>
            <person name="Thomas B.C."/>
            <person name="Sharon I."/>
            <person name="Castelle C.J."/>
            <person name="Singh A."/>
            <person name="Wilkins M.J."/>
            <person name="Williams K.H."/>
            <person name="Banfield J.F."/>
        </authorList>
    </citation>
    <scope>NUCLEOTIDE SEQUENCE [LARGE SCALE GENOMIC DNA]</scope>
</reference>
<dbReference type="Pfam" id="PF01345">
    <property type="entry name" value="DUF11"/>
    <property type="match status" value="1"/>
</dbReference>
<accession>A0A0G0HX66</accession>
<dbReference type="InterPro" id="IPR047589">
    <property type="entry name" value="DUF11_rpt"/>
</dbReference>
<dbReference type="PATRIC" id="fig|1618426.3.peg.813"/>
<feature type="domain" description="DUF11" evidence="3">
    <location>
        <begin position="411"/>
        <end position="497"/>
    </location>
</feature>
<evidence type="ECO:0000313" key="4">
    <source>
        <dbReference type="EMBL" id="KKQ08506.1"/>
    </source>
</evidence>
<dbReference type="InterPro" id="IPR001434">
    <property type="entry name" value="OmcB-like_DUF11"/>
</dbReference>
<dbReference type="Proteomes" id="UP000034492">
    <property type="component" value="Unassembled WGS sequence"/>
</dbReference>
<dbReference type="SUPFAM" id="SSF53955">
    <property type="entry name" value="Lysozyme-like"/>
    <property type="match status" value="1"/>
</dbReference>
<evidence type="ECO:0000256" key="1">
    <source>
        <dbReference type="SAM" id="MobiDB-lite"/>
    </source>
</evidence>
<sequence>MAAPSKTELKYFLWNYATNGQFRARILRDKKDDSHTFKEYLSSLVKTFPYYQDQINLISQSADSELLYTRDPLIRLCNDIFSHNESLDLLNDRPLEQPEEAEETKESEESKETEESEAEKEKSQEKRTGGVEKRVSEKKPEIVKKPEEGVVVRVSTPPSPIPQTPQTFRERFLTTFQGSSGVKRPLRKVASPSLKPQSRARFVPAAPAVMVEPKSASKVNYPVVLREVSNFFKPVVLDALSKAKIQGRKILQNPAVSVPVISGAITGGIVYFASGGNLQYATLAAVAGALAPAGANEVFNRRAGSEDRSSFPSFGGRRGGANIPGNLIRNRLAGRAGSLARIRTVAFLANPWVWGTIAVVIILLFLVLIFPMLQRGTALCPPFPPFLQGCGGEDQDVTGSATIDILKDGPKEVPNGEDIIYTLLVTNRGSGVANVSVKDKIPENTSYKSSDGEFNEAQNQVSWTVSGLASGAKKLLNLIVTPTAEDVWVVNQAEGTTTGGSVPEPGNIPPTQDNCSGTYRLGNPLGNFGDPACNFDKDNLYALLKQSDPVDADFWFLTVVRLESTYNPNAFNGSSTSGQGAYGLFQMNPSGRGNGQYDRGDVEWQLQTTNAVNYNKLIAGLGLKWCYWEAAHERWGKCR</sequence>
<gene>
    <name evidence="4" type="ORF">US19_C0023G0007</name>
</gene>
<feature type="region of interest" description="Disordered" evidence="1">
    <location>
        <begin position="91"/>
        <end position="140"/>
    </location>
</feature>